<feature type="region of interest" description="Disordered" evidence="1">
    <location>
        <begin position="19"/>
        <end position="44"/>
    </location>
</feature>
<evidence type="ECO:0000256" key="1">
    <source>
        <dbReference type="SAM" id="MobiDB-lite"/>
    </source>
</evidence>
<reference evidence="2" key="1">
    <citation type="journal article" date="2021" name="Proc. Natl. Acad. Sci. U.S.A.">
        <title>A Catalog of Tens of Thousands of Viruses from Human Metagenomes Reveals Hidden Associations with Chronic Diseases.</title>
        <authorList>
            <person name="Tisza M.J."/>
            <person name="Buck C.B."/>
        </authorList>
    </citation>
    <scope>NUCLEOTIDE SEQUENCE</scope>
    <source>
        <strain evidence="2">Cty645</strain>
    </source>
</reference>
<accession>A0A8S5LB22</accession>
<name>A0A8S5LB22_9VIRU</name>
<evidence type="ECO:0008006" key="3">
    <source>
        <dbReference type="Google" id="ProtNLM"/>
    </source>
</evidence>
<protein>
    <recommendedName>
        <fullName evidence="3">Internal scaffolding protein</fullName>
    </recommendedName>
</protein>
<sequence>MLNPEVMVRFYGMKTERAINNPGSETAPTWKAVKRPNGTTDYIEQPDENTYEKIQKAGEGYDLASAIARLEAGDTSIKAKSMVYTEGTDLENLPKDIMTMHEKAEAAAETMKQLKQVQQTEQPKPEEEEKKEEVKKDEQKQ</sequence>
<feature type="compositionally biased region" description="Basic and acidic residues" evidence="1">
    <location>
        <begin position="123"/>
        <end position="141"/>
    </location>
</feature>
<proteinExistence type="predicted"/>
<dbReference type="EMBL" id="BK014669">
    <property type="protein sequence ID" value="DAD67142.1"/>
    <property type="molecule type" value="Genomic_DNA"/>
</dbReference>
<feature type="region of interest" description="Disordered" evidence="1">
    <location>
        <begin position="104"/>
        <end position="141"/>
    </location>
</feature>
<organism evidence="2">
    <name type="scientific">Microviridae sp. cty645</name>
    <dbReference type="NCBI Taxonomy" id="2823616"/>
    <lineage>
        <taxon>Viruses</taxon>
        <taxon>Monodnaviria</taxon>
        <taxon>Sangervirae</taxon>
        <taxon>Phixviricota</taxon>
        <taxon>Malgrandaviricetes</taxon>
        <taxon>Petitvirales</taxon>
        <taxon>Microviridae</taxon>
    </lineage>
</organism>
<evidence type="ECO:0000313" key="2">
    <source>
        <dbReference type="EMBL" id="DAD67142.1"/>
    </source>
</evidence>